<name>A0A4U6QAB1_9ACTN</name>
<evidence type="ECO:0000256" key="1">
    <source>
        <dbReference type="ARBA" id="ARBA00009437"/>
    </source>
</evidence>
<protein>
    <submittedName>
        <fullName evidence="6">LysR family transcriptional regulator</fullName>
    </submittedName>
</protein>
<comment type="caution">
    <text evidence="6">The sequence shown here is derived from an EMBL/GenBank/DDBJ whole genome shotgun (WGS) entry which is preliminary data.</text>
</comment>
<evidence type="ECO:0000256" key="4">
    <source>
        <dbReference type="ARBA" id="ARBA00023163"/>
    </source>
</evidence>
<feature type="domain" description="HTH lysR-type" evidence="5">
    <location>
        <begin position="2"/>
        <end position="59"/>
    </location>
</feature>
<dbReference type="GO" id="GO:0003700">
    <property type="term" value="F:DNA-binding transcription factor activity"/>
    <property type="evidence" value="ECO:0007669"/>
    <property type="project" value="InterPro"/>
</dbReference>
<evidence type="ECO:0000259" key="5">
    <source>
        <dbReference type="PROSITE" id="PS50931"/>
    </source>
</evidence>
<evidence type="ECO:0000313" key="6">
    <source>
        <dbReference type="EMBL" id="TKV56907.1"/>
    </source>
</evidence>
<dbReference type="InterPro" id="IPR005119">
    <property type="entry name" value="LysR_subst-bd"/>
</dbReference>
<dbReference type="Gene3D" id="1.10.10.10">
    <property type="entry name" value="Winged helix-like DNA-binding domain superfamily/Winged helix DNA-binding domain"/>
    <property type="match status" value="1"/>
</dbReference>
<gene>
    <name evidence="6" type="ORF">FDO65_18885</name>
</gene>
<dbReference type="GO" id="GO:0032993">
    <property type="term" value="C:protein-DNA complex"/>
    <property type="evidence" value="ECO:0007669"/>
    <property type="project" value="TreeGrafter"/>
</dbReference>
<dbReference type="Gene3D" id="3.40.190.10">
    <property type="entry name" value="Periplasmic binding protein-like II"/>
    <property type="match status" value="2"/>
</dbReference>
<comment type="similarity">
    <text evidence="1">Belongs to the LysR transcriptional regulatory family.</text>
</comment>
<sequence length="307" mass="32397">MLDLHRLRLLREVAGRGTVHAAARSLGYTPSAISQQLAVLEREAGAPLLERVGRNVRLTDAGAVLVRHAASLLAGVEAAEAELASVAAGRPAGVVRVAAFQSAFLSIVVPAIRSVLGEHPAIRVEATEIDVELAAPALRLQQLDAVVGDEYEGHPLAVHDDLVREPLLREQNRLVLPLGHEAADRARVPLAELAAATWVASQPGTGHREMVVRACREAGGFEPDLRYSSDDFLTQIELVRTAGAVALLPDLVLAHHPAPGVVTRPVERGPVGREVFLSTRAARTPAIAAVADAMRAAAADRTAAPLP</sequence>
<dbReference type="SUPFAM" id="SSF53850">
    <property type="entry name" value="Periplasmic binding protein-like II"/>
    <property type="match status" value="1"/>
</dbReference>
<accession>A0A4U6QAB1</accession>
<dbReference type="InterPro" id="IPR000847">
    <property type="entry name" value="LysR_HTH_N"/>
</dbReference>
<keyword evidence="3" id="KW-0238">DNA-binding</keyword>
<keyword evidence="4" id="KW-0804">Transcription</keyword>
<proteinExistence type="inferred from homology"/>
<dbReference type="FunFam" id="1.10.10.10:FF:000001">
    <property type="entry name" value="LysR family transcriptional regulator"/>
    <property type="match status" value="1"/>
</dbReference>
<keyword evidence="7" id="KW-1185">Reference proteome</keyword>
<dbReference type="PROSITE" id="PS50931">
    <property type="entry name" value="HTH_LYSR"/>
    <property type="match status" value="1"/>
</dbReference>
<organism evidence="6 7">
    <name type="scientific">Nakamurella flava</name>
    <dbReference type="NCBI Taxonomy" id="2576308"/>
    <lineage>
        <taxon>Bacteria</taxon>
        <taxon>Bacillati</taxon>
        <taxon>Actinomycetota</taxon>
        <taxon>Actinomycetes</taxon>
        <taxon>Nakamurellales</taxon>
        <taxon>Nakamurellaceae</taxon>
        <taxon>Nakamurella</taxon>
    </lineage>
</organism>
<dbReference type="Proteomes" id="UP000306985">
    <property type="component" value="Unassembled WGS sequence"/>
</dbReference>
<evidence type="ECO:0000256" key="2">
    <source>
        <dbReference type="ARBA" id="ARBA00023015"/>
    </source>
</evidence>
<dbReference type="Pfam" id="PF03466">
    <property type="entry name" value="LysR_substrate"/>
    <property type="match status" value="1"/>
</dbReference>
<dbReference type="SUPFAM" id="SSF46785">
    <property type="entry name" value="Winged helix' DNA-binding domain"/>
    <property type="match status" value="1"/>
</dbReference>
<evidence type="ECO:0000256" key="3">
    <source>
        <dbReference type="ARBA" id="ARBA00023125"/>
    </source>
</evidence>
<dbReference type="InterPro" id="IPR036390">
    <property type="entry name" value="WH_DNA-bd_sf"/>
</dbReference>
<keyword evidence="2" id="KW-0805">Transcription regulation</keyword>
<dbReference type="PANTHER" id="PTHR30346:SF29">
    <property type="entry name" value="LYSR SUBSTRATE-BINDING"/>
    <property type="match status" value="1"/>
</dbReference>
<reference evidence="6 7" key="1">
    <citation type="submission" date="2019-05" db="EMBL/GenBank/DDBJ databases">
        <title>Nakamurella sp. N5BH11, whole genome shotgun sequence.</title>
        <authorList>
            <person name="Tuo L."/>
        </authorList>
    </citation>
    <scope>NUCLEOTIDE SEQUENCE [LARGE SCALE GENOMIC DNA]</scope>
    <source>
        <strain evidence="6 7">N5BH11</strain>
    </source>
</reference>
<dbReference type="Pfam" id="PF00126">
    <property type="entry name" value="HTH_1"/>
    <property type="match status" value="1"/>
</dbReference>
<dbReference type="EMBL" id="SZZH01000006">
    <property type="protein sequence ID" value="TKV56907.1"/>
    <property type="molecule type" value="Genomic_DNA"/>
</dbReference>
<dbReference type="PANTHER" id="PTHR30346">
    <property type="entry name" value="TRANSCRIPTIONAL DUAL REGULATOR HCAR-RELATED"/>
    <property type="match status" value="1"/>
</dbReference>
<dbReference type="InterPro" id="IPR036388">
    <property type="entry name" value="WH-like_DNA-bd_sf"/>
</dbReference>
<dbReference type="GO" id="GO:0003677">
    <property type="term" value="F:DNA binding"/>
    <property type="evidence" value="ECO:0007669"/>
    <property type="project" value="UniProtKB-KW"/>
</dbReference>
<dbReference type="AlphaFoldDB" id="A0A4U6QAB1"/>
<dbReference type="RefSeq" id="WP_137451294.1">
    <property type="nucleotide sequence ID" value="NZ_SZZH01000006.1"/>
</dbReference>
<evidence type="ECO:0000313" key="7">
    <source>
        <dbReference type="Proteomes" id="UP000306985"/>
    </source>
</evidence>
<dbReference type="OrthoDB" id="4131546at2"/>